<evidence type="ECO:0000256" key="1">
    <source>
        <dbReference type="SAM" id="MobiDB-lite"/>
    </source>
</evidence>
<feature type="compositionally biased region" description="Polar residues" evidence="1">
    <location>
        <begin position="355"/>
        <end position="371"/>
    </location>
</feature>
<keyword evidence="2" id="KW-0812">Transmembrane</keyword>
<dbReference type="Proteomes" id="UP000823046">
    <property type="component" value="Unassembled WGS sequence"/>
</dbReference>
<keyword evidence="4" id="KW-1185">Reference proteome</keyword>
<gene>
    <name evidence="3" type="ORF">IE077_000871</name>
</gene>
<comment type="caution">
    <text evidence="3">The sequence shown here is derived from an EMBL/GenBank/DDBJ whole genome shotgun (WGS) entry which is preliminary data.</text>
</comment>
<keyword evidence="2" id="KW-0472">Membrane</keyword>
<feature type="region of interest" description="Disordered" evidence="1">
    <location>
        <begin position="355"/>
        <end position="389"/>
    </location>
</feature>
<reference evidence="3 4" key="1">
    <citation type="journal article" date="2020" name="bioRxiv">
        <title>Metabolic contributions of an alphaproteobacterial endosymbiont in the apicomplexan Cardiosporidium cionae.</title>
        <authorList>
            <person name="Hunter E.S."/>
            <person name="Paight C.J."/>
            <person name="Lane C.E."/>
        </authorList>
    </citation>
    <scope>NUCLEOTIDE SEQUENCE [LARGE SCALE GENOMIC DNA]</scope>
    <source>
        <strain evidence="3">ESH_2018</strain>
    </source>
</reference>
<protein>
    <submittedName>
        <fullName evidence="3">Uncharacterized protein</fullName>
    </submittedName>
</protein>
<name>A0ABQ7J6C7_9APIC</name>
<proteinExistence type="predicted"/>
<feature type="region of interest" description="Disordered" evidence="1">
    <location>
        <begin position="649"/>
        <end position="674"/>
    </location>
</feature>
<evidence type="ECO:0000313" key="4">
    <source>
        <dbReference type="Proteomes" id="UP000823046"/>
    </source>
</evidence>
<accession>A0ABQ7J6C7</accession>
<keyword evidence="2" id="KW-1133">Transmembrane helix</keyword>
<evidence type="ECO:0000256" key="2">
    <source>
        <dbReference type="SAM" id="Phobius"/>
    </source>
</evidence>
<organism evidence="3 4">
    <name type="scientific">Cardiosporidium cionae</name>
    <dbReference type="NCBI Taxonomy" id="476202"/>
    <lineage>
        <taxon>Eukaryota</taxon>
        <taxon>Sar</taxon>
        <taxon>Alveolata</taxon>
        <taxon>Apicomplexa</taxon>
        <taxon>Aconoidasida</taxon>
        <taxon>Nephromycida</taxon>
        <taxon>Cardiosporidium</taxon>
    </lineage>
</organism>
<evidence type="ECO:0000313" key="3">
    <source>
        <dbReference type="EMBL" id="KAF8819538.1"/>
    </source>
</evidence>
<dbReference type="EMBL" id="JADAQX010000704">
    <property type="protein sequence ID" value="KAF8819538.1"/>
    <property type="molecule type" value="Genomic_DNA"/>
</dbReference>
<feature type="compositionally biased region" description="Polar residues" evidence="1">
    <location>
        <begin position="649"/>
        <end position="672"/>
    </location>
</feature>
<feature type="transmembrane region" description="Helical" evidence="2">
    <location>
        <begin position="21"/>
        <end position="41"/>
    </location>
</feature>
<sequence length="945" mass="102101">MHTYIPDLREITMKIVRYFNFPVNFTLFLMITFKSFLGNALNATGTVDQSSITLGAILSSGFIQTNFIDSLQFLNSPVFLNSSLCDSFRPFYKANPTYFPTTTAKLDTYHRNSYYKSAGSGSYGAEADTPSTTHLLLNDALCDRYFIDESALICGDLFISNRLVITTGINGSSALANESMHVQTRCHFSKLFHIGSVVVPTADVYIIGNTHVGGNLIAREVQLDAGAVLQVGIRGMKGTVKALLHEHSPTTGRANNRERAGISGETSFSENAQIRYRLTFSDTQGFTTYYASSDETMEFVNQAYTNNEPVMVQMNCPYLGINGNPVDYSASETKISSVSSTTKGNKSRERLFSSMVRSKASQQHASETSASSEEKLDLPSENRSIGDMTTSHLSLHNGATLIVFGNIHTEEGLVSDGSSAVYSLCGRFFSNLGDGVGIVLLDGSVAAFNGIGHNHMFQIILQHSSSIFMRDVMLISSIVQLNDVSEIICASSLYSSVLAAYETSKIILGGKLDVSSAGEMAGNAFAIIRQDVNISALQLFDGSHMDIFNNLVAQSFIGLDNNAKLTVRGSSMHTGLLHLGNRSSAIINQASLVTVGLVEVFSSFLTVRNGSLEVENNIIFSRVTDVYIGGDIRSKGKMILTDQQNATSVTKDGSSSVEATKASSHSTRGLQNSASSLSSTATKVSSDAAHTLFYNTTPALYVEGTKLIVGGNIFCENAWVEFTQNSLVNVMGNVGVRTTNSSLFLMQGSQLTLNIGNVKVDRVILLSVGSRLLLRKGNLETEYLNLYSMSNLLTENGLVTVKEDFMAEGRSRIRIKGKTFVSGSLLYLDEQSILVTAGLLVSSGDIFVEDRSQLETLSGDVTANGSIICQDAGKIRSNKNVISQQGHVVAENGSELRAKRSIVAANGLVRKTKESTIVSSQKNLEVSVSISFTISLNTRNCTPID</sequence>